<dbReference type="AlphaFoldDB" id="A0AAD7ZUV5"/>
<reference evidence="1" key="2">
    <citation type="submission" date="2023-05" db="EMBL/GenBank/DDBJ databases">
        <authorList>
            <person name="Fouks B."/>
        </authorList>
    </citation>
    <scope>NUCLEOTIDE SEQUENCE</scope>
    <source>
        <strain evidence="1">Stay&amp;Tobe</strain>
        <tissue evidence="1">Testes</tissue>
    </source>
</reference>
<feature type="non-terminal residue" evidence="1">
    <location>
        <position position="153"/>
    </location>
</feature>
<protein>
    <submittedName>
        <fullName evidence="1">Uncharacterized protein</fullName>
    </submittedName>
</protein>
<evidence type="ECO:0000313" key="1">
    <source>
        <dbReference type="EMBL" id="KAJ9587136.1"/>
    </source>
</evidence>
<gene>
    <name evidence="1" type="ORF">L9F63_019342</name>
</gene>
<organism evidence="1 2">
    <name type="scientific">Diploptera punctata</name>
    <name type="common">Pacific beetle cockroach</name>
    <dbReference type="NCBI Taxonomy" id="6984"/>
    <lineage>
        <taxon>Eukaryota</taxon>
        <taxon>Metazoa</taxon>
        <taxon>Ecdysozoa</taxon>
        <taxon>Arthropoda</taxon>
        <taxon>Hexapoda</taxon>
        <taxon>Insecta</taxon>
        <taxon>Pterygota</taxon>
        <taxon>Neoptera</taxon>
        <taxon>Polyneoptera</taxon>
        <taxon>Dictyoptera</taxon>
        <taxon>Blattodea</taxon>
        <taxon>Blaberoidea</taxon>
        <taxon>Blaberidae</taxon>
        <taxon>Diplopterinae</taxon>
        <taxon>Diploptera</taxon>
    </lineage>
</organism>
<proteinExistence type="predicted"/>
<comment type="caution">
    <text evidence="1">The sequence shown here is derived from an EMBL/GenBank/DDBJ whole genome shotgun (WGS) entry which is preliminary data.</text>
</comment>
<keyword evidence="2" id="KW-1185">Reference proteome</keyword>
<feature type="non-terminal residue" evidence="1">
    <location>
        <position position="1"/>
    </location>
</feature>
<sequence>VTNRAVGLNKAPLPIRRRVVLHRGRTGVVLHRGRTFLIVTLLTPNILSDVSAHSWVRRGPPCYRGVVLHRGRTFLIGVVLHRGRTFLIVTLLTPNILNFNPRKLRIQHYMESESNHLQNVFCVNSMSKNIFIIDYLIQYDSTSKVKVGCIEEN</sequence>
<evidence type="ECO:0000313" key="2">
    <source>
        <dbReference type="Proteomes" id="UP001233999"/>
    </source>
</evidence>
<dbReference type="EMBL" id="JASPKZ010006483">
    <property type="protein sequence ID" value="KAJ9587136.1"/>
    <property type="molecule type" value="Genomic_DNA"/>
</dbReference>
<dbReference type="Proteomes" id="UP001233999">
    <property type="component" value="Unassembled WGS sequence"/>
</dbReference>
<reference evidence="1" key="1">
    <citation type="journal article" date="2023" name="IScience">
        <title>Live-bearing cockroach genome reveals convergent evolutionary mechanisms linked to viviparity in insects and beyond.</title>
        <authorList>
            <person name="Fouks B."/>
            <person name="Harrison M.C."/>
            <person name="Mikhailova A.A."/>
            <person name="Marchal E."/>
            <person name="English S."/>
            <person name="Carruthers M."/>
            <person name="Jennings E.C."/>
            <person name="Chiamaka E.L."/>
            <person name="Frigard R.A."/>
            <person name="Pippel M."/>
            <person name="Attardo G.M."/>
            <person name="Benoit J.B."/>
            <person name="Bornberg-Bauer E."/>
            <person name="Tobe S.S."/>
        </authorList>
    </citation>
    <scope>NUCLEOTIDE SEQUENCE</scope>
    <source>
        <strain evidence="1">Stay&amp;Tobe</strain>
    </source>
</reference>
<name>A0AAD7ZUV5_DIPPU</name>
<accession>A0AAD7ZUV5</accession>